<protein>
    <submittedName>
        <fullName evidence="2">Uncharacterized protein</fullName>
    </submittedName>
</protein>
<dbReference type="HOGENOM" id="CLU_2145975_0_0_1"/>
<accession>X0KFL8</accession>
<keyword evidence="1" id="KW-0175">Coiled coil</keyword>
<proteinExistence type="predicted"/>
<sequence length="112" mass="13176">MSQIWVVLAKMKERDARMEALENENRRLKQGMEELQERLALLETQKDDERRVESQTAENAAELVNIDLELMEIRQDVDELKMKADAVERGELVDTVKNDVLEYMRIRLWGDG</sequence>
<evidence type="ECO:0000313" key="2">
    <source>
        <dbReference type="EMBL" id="EXM12283.1"/>
    </source>
</evidence>
<gene>
    <name evidence="2" type="ORF">FOTG_19216</name>
</gene>
<dbReference type="EMBL" id="KK035743">
    <property type="protein sequence ID" value="EXM12283.1"/>
    <property type="molecule type" value="Genomic_DNA"/>
</dbReference>
<evidence type="ECO:0000256" key="1">
    <source>
        <dbReference type="SAM" id="Coils"/>
    </source>
</evidence>
<dbReference type="OrthoDB" id="5042061at2759"/>
<dbReference type="Proteomes" id="UP000030701">
    <property type="component" value="Unassembled WGS sequence"/>
</dbReference>
<feature type="coiled-coil region" evidence="1">
    <location>
        <begin position="11"/>
        <end position="90"/>
    </location>
</feature>
<dbReference type="AlphaFoldDB" id="X0KFL8"/>
<name>X0KFL8_FUSOX</name>
<reference evidence="2" key="1">
    <citation type="submission" date="2011-11" db="EMBL/GenBank/DDBJ databases">
        <title>The Genome Sequence of Fusarium oxysporum Cotton.</title>
        <authorList>
            <consortium name="The Broad Institute Genome Sequencing Platform"/>
            <person name="Ma L.-J."/>
            <person name="Gale L.R."/>
            <person name="Schwartz D.C."/>
            <person name="Zhou S."/>
            <person name="Corby-Kistler H."/>
            <person name="Young S.K."/>
            <person name="Zeng Q."/>
            <person name="Gargeya S."/>
            <person name="Fitzgerald M."/>
            <person name="Haas B."/>
            <person name="Abouelleil A."/>
            <person name="Alvarado L."/>
            <person name="Arachchi H.M."/>
            <person name="Berlin A."/>
            <person name="Brown A."/>
            <person name="Chapman S.B."/>
            <person name="Chen Z."/>
            <person name="Dunbar C."/>
            <person name="Freedman E."/>
            <person name="Gearin G."/>
            <person name="Goldberg J."/>
            <person name="Griggs A."/>
            <person name="Gujja S."/>
            <person name="Heiman D."/>
            <person name="Howarth C."/>
            <person name="Larson L."/>
            <person name="Lui A."/>
            <person name="MacDonald P.J.P."/>
            <person name="Montmayeur A."/>
            <person name="Murphy C."/>
            <person name="Neiman D."/>
            <person name="Pearson M."/>
            <person name="Priest M."/>
            <person name="Roberts A."/>
            <person name="Saif S."/>
            <person name="Shea T."/>
            <person name="Shenoy N."/>
            <person name="Sisk P."/>
            <person name="Stolte C."/>
            <person name="Sykes S."/>
            <person name="Wortman J."/>
            <person name="Nusbaum C."/>
            <person name="Birren B."/>
        </authorList>
    </citation>
    <scope>NUCLEOTIDE SEQUENCE [LARGE SCALE GENOMIC DNA]</scope>
    <source>
        <strain evidence="2">25433</strain>
    </source>
</reference>
<reference evidence="2" key="2">
    <citation type="submission" date="2014-03" db="EMBL/GenBank/DDBJ databases">
        <title>The Genome Annotation of Fusarium oxysporum Cotton.</title>
        <authorList>
            <consortium name="The Broad Institute Genomics Platform"/>
            <person name="Ma L.-J."/>
            <person name="Corby-Kistler H."/>
            <person name="Broz K."/>
            <person name="Gale L.R."/>
            <person name="Jonkers W."/>
            <person name="O'Donnell K."/>
            <person name="Ploetz R."/>
            <person name="Steinberg C."/>
            <person name="Schwartz D.C."/>
            <person name="VanEtten H."/>
            <person name="Zhou S."/>
            <person name="Young S.K."/>
            <person name="Zeng Q."/>
            <person name="Gargeya S."/>
            <person name="Fitzgerald M."/>
            <person name="Abouelleil A."/>
            <person name="Alvarado L."/>
            <person name="Chapman S.B."/>
            <person name="Gainer-Dewar J."/>
            <person name="Goldberg J."/>
            <person name="Griggs A."/>
            <person name="Gujja S."/>
            <person name="Hansen M."/>
            <person name="Howarth C."/>
            <person name="Imamovic A."/>
            <person name="Ireland A."/>
            <person name="Larimer J."/>
            <person name="McCowan C."/>
            <person name="Murphy C."/>
            <person name="Pearson M."/>
            <person name="Poon T.W."/>
            <person name="Priest M."/>
            <person name="Roberts A."/>
            <person name="Saif S."/>
            <person name="Shea T."/>
            <person name="Sykes S."/>
            <person name="Wortman J."/>
            <person name="Nusbaum C."/>
            <person name="Birren B."/>
        </authorList>
    </citation>
    <scope>NUCLEOTIDE SEQUENCE</scope>
    <source>
        <strain evidence="2">25433</strain>
    </source>
</reference>
<organism evidence="2">
    <name type="scientific">Fusarium oxysporum f. sp. vasinfectum 25433</name>
    <dbReference type="NCBI Taxonomy" id="1089449"/>
    <lineage>
        <taxon>Eukaryota</taxon>
        <taxon>Fungi</taxon>
        <taxon>Dikarya</taxon>
        <taxon>Ascomycota</taxon>
        <taxon>Pezizomycotina</taxon>
        <taxon>Sordariomycetes</taxon>
        <taxon>Hypocreomycetidae</taxon>
        <taxon>Hypocreales</taxon>
        <taxon>Nectriaceae</taxon>
        <taxon>Fusarium</taxon>
        <taxon>Fusarium oxysporum species complex</taxon>
    </lineage>
</organism>